<evidence type="ECO:0000256" key="1">
    <source>
        <dbReference type="SAM" id="MobiDB-lite"/>
    </source>
</evidence>
<feature type="compositionally biased region" description="Acidic residues" evidence="1">
    <location>
        <begin position="163"/>
        <end position="194"/>
    </location>
</feature>
<feature type="compositionally biased region" description="Polar residues" evidence="1">
    <location>
        <begin position="517"/>
        <end position="537"/>
    </location>
</feature>
<evidence type="ECO:0000313" key="3">
    <source>
        <dbReference type="Proteomes" id="UP000078284"/>
    </source>
</evidence>
<feature type="compositionally biased region" description="Low complexity" evidence="1">
    <location>
        <begin position="544"/>
        <end position="561"/>
    </location>
</feature>
<protein>
    <submittedName>
        <fullName evidence="2">Uncharacterized protein</fullName>
    </submittedName>
</protein>
<dbReference type="InterPro" id="IPR004252">
    <property type="entry name" value="Probable_transposase_24"/>
</dbReference>
<dbReference type="EMBL" id="LUHQ01000003">
    <property type="protein sequence ID" value="OAP06014.1"/>
    <property type="molecule type" value="Genomic_DNA"/>
</dbReference>
<proteinExistence type="predicted"/>
<sequence length="561" mass="63204">MQQTMSDMSRNPVGVRRTIFNSPSSLARDGTSGQTTPDAANMVVQPGDGETQLGDEDQFADQHEQESLDQFETMRKGSRELKEIRSKFHQATSSESDINQVEIEVEVEVEVANRQLKSESSRAPTSDQQPPTRQQKAPARQHQSSGLQQHPRQTEQQNPNNHEEEDGVEDWEEDGEEDKEEEEDPNSPEEEDPNVDYQDLLDSLLALPGRQHLPLLSEKPIPGVETLWFNRHKGKLSRVIAGIFWRKFDGPYFSWKVTPIHIQERYFRNFADSGITELVKEGFLVIAKNRMKGLVSQAKKSGSQPPWIRDKLWGRMWEHWNTEDAIEQSENASHCRNSTRGGLGVHKHVAGQKSFVQVHQEMEERLKRLVTFGEVFIATHTRADGTFVDQKSQQVGEAYAKSLEERMSEIDRDGPQTSDNSSQHSTQRILSLEEKNEIFLKCTHIDGKGNPCGLGSLVETLNKRKRNECYASSSTSTIQYQSRMEKLLLFMKEKDPELAAFLSTDSTEPEPPLRPTTIGTQLNKPAPSTFSTTTCTPEDTGLGTTPLASTSATLSNTSSNH</sequence>
<feature type="compositionally biased region" description="Basic and acidic residues" evidence="1">
    <location>
        <begin position="60"/>
        <end position="77"/>
    </location>
</feature>
<feature type="region of interest" description="Disordered" evidence="1">
    <location>
        <begin position="1"/>
        <end position="77"/>
    </location>
</feature>
<feature type="compositionally biased region" description="Polar residues" evidence="1">
    <location>
        <begin position="19"/>
        <end position="38"/>
    </location>
</feature>
<feature type="compositionally biased region" description="Polar residues" evidence="1">
    <location>
        <begin position="415"/>
        <end position="428"/>
    </location>
</feature>
<organism evidence="2 3">
    <name type="scientific">Arabidopsis thaliana</name>
    <name type="common">Mouse-ear cress</name>
    <dbReference type="NCBI Taxonomy" id="3702"/>
    <lineage>
        <taxon>Eukaryota</taxon>
        <taxon>Viridiplantae</taxon>
        <taxon>Streptophyta</taxon>
        <taxon>Embryophyta</taxon>
        <taxon>Tracheophyta</taxon>
        <taxon>Spermatophyta</taxon>
        <taxon>Magnoliopsida</taxon>
        <taxon>eudicotyledons</taxon>
        <taxon>Gunneridae</taxon>
        <taxon>Pentapetalae</taxon>
        <taxon>rosids</taxon>
        <taxon>malvids</taxon>
        <taxon>Brassicales</taxon>
        <taxon>Brassicaceae</taxon>
        <taxon>Camelineae</taxon>
        <taxon>Arabidopsis</taxon>
    </lineage>
</organism>
<feature type="region of interest" description="Disordered" evidence="1">
    <location>
        <begin position="114"/>
        <end position="195"/>
    </location>
</feature>
<reference evidence="3" key="1">
    <citation type="journal article" date="2016" name="Proc. Natl. Acad. Sci. U.S.A.">
        <title>Chromosome-level assembly of Arabidopsis thaliana Ler reveals the extent of translocation and inversion polymorphisms.</title>
        <authorList>
            <person name="Zapata L."/>
            <person name="Ding J."/>
            <person name="Willing E.M."/>
            <person name="Hartwig B."/>
            <person name="Bezdan D."/>
            <person name="Jiao W.B."/>
            <person name="Patel V."/>
            <person name="Velikkakam James G."/>
            <person name="Koornneef M."/>
            <person name="Ossowski S."/>
            <person name="Schneeberger K."/>
        </authorList>
    </citation>
    <scope>NUCLEOTIDE SEQUENCE [LARGE SCALE GENOMIC DNA]</scope>
    <source>
        <strain evidence="3">cv. Landsberg erecta</strain>
    </source>
</reference>
<dbReference type="Pfam" id="PF03004">
    <property type="entry name" value="Transposase_24"/>
    <property type="match status" value="1"/>
</dbReference>
<evidence type="ECO:0000313" key="2">
    <source>
        <dbReference type="EMBL" id="OAP06014.1"/>
    </source>
</evidence>
<dbReference type="Proteomes" id="UP000078284">
    <property type="component" value="Chromosome 3"/>
</dbReference>
<comment type="caution">
    <text evidence="2">The sequence shown here is derived from an EMBL/GenBank/DDBJ whole genome shotgun (WGS) entry which is preliminary data.</text>
</comment>
<accession>A0A178VJS8</accession>
<feature type="region of interest" description="Disordered" evidence="1">
    <location>
        <begin position="408"/>
        <end position="428"/>
    </location>
</feature>
<gene>
    <name evidence="2" type="ordered locus">AXX17_At3g33220</name>
</gene>
<feature type="compositionally biased region" description="Polar residues" evidence="1">
    <location>
        <begin position="121"/>
        <end position="160"/>
    </location>
</feature>
<name>A0A178VJS8_ARATH</name>
<feature type="region of interest" description="Disordered" evidence="1">
    <location>
        <begin position="503"/>
        <end position="561"/>
    </location>
</feature>
<dbReference type="AlphaFoldDB" id="A0A178VJS8"/>